<organism evidence="3 4">
    <name type="scientific">Pinctada imbricata</name>
    <name type="common">Atlantic pearl-oyster</name>
    <name type="synonym">Pinctada martensii</name>
    <dbReference type="NCBI Taxonomy" id="66713"/>
    <lineage>
        <taxon>Eukaryota</taxon>
        <taxon>Metazoa</taxon>
        <taxon>Spiralia</taxon>
        <taxon>Lophotrochozoa</taxon>
        <taxon>Mollusca</taxon>
        <taxon>Bivalvia</taxon>
        <taxon>Autobranchia</taxon>
        <taxon>Pteriomorphia</taxon>
        <taxon>Pterioida</taxon>
        <taxon>Pterioidea</taxon>
        <taxon>Pteriidae</taxon>
        <taxon>Pinctada</taxon>
    </lineage>
</organism>
<evidence type="ECO:0000256" key="1">
    <source>
        <dbReference type="SAM" id="MobiDB-lite"/>
    </source>
</evidence>
<gene>
    <name evidence="3" type="ORF">FSP39_020176</name>
</gene>
<feature type="compositionally biased region" description="Polar residues" evidence="1">
    <location>
        <begin position="279"/>
        <end position="301"/>
    </location>
</feature>
<dbReference type="Proteomes" id="UP001186944">
    <property type="component" value="Unassembled WGS sequence"/>
</dbReference>
<feature type="compositionally biased region" description="Low complexity" evidence="1">
    <location>
        <begin position="317"/>
        <end position="332"/>
    </location>
</feature>
<comment type="caution">
    <text evidence="3">The sequence shown here is derived from an EMBL/GenBank/DDBJ whole genome shotgun (WGS) entry which is preliminary data.</text>
</comment>
<accession>A0AA88Y1A0</accession>
<keyword evidence="4" id="KW-1185">Reference proteome</keyword>
<sequence>MSGSTPEVRNNRVLPHGKHYHALIIYNYARTRLAETEDTIVSREIAEAISEKLHSWGYTKTYYHDRDALPGRNVFTELFRTIKMSRWVIVVFTKGFVRNCWGQYTQMAAFKKLIDQGKVDGSLQSGQVACSFIPVFIDLGEDDIPNNICIHEELFFDNDNWKNETCYGWTKLKKALENPTFPETSSNEEIPRPSQRVTPAHNIRSERGNPVDTTSDAALEDLSIDAQVRSMRTSGTREETVPKHTNTPAAGALQRSASHLNSGDLETDYQSMVRTNQVSYSATPNTSSGGDTMDSTVQTRTSQHDAVAQFPTHEGSSQEAQSVQISSVSSTVPWTEEGRPSTESTNYQELSINSLTQTQSSEPQEALATQPIKVEFEDPKESQKLPPHNPQGLAGRMMSGIFRSITHLATSPESLFM</sequence>
<dbReference type="PROSITE" id="PS50104">
    <property type="entry name" value="TIR"/>
    <property type="match status" value="1"/>
</dbReference>
<feature type="region of interest" description="Disordered" evidence="1">
    <location>
        <begin position="279"/>
        <end position="347"/>
    </location>
</feature>
<dbReference type="Gene3D" id="3.40.50.10140">
    <property type="entry name" value="Toll/interleukin-1 receptor homology (TIR) domain"/>
    <property type="match status" value="1"/>
</dbReference>
<dbReference type="Pfam" id="PF13676">
    <property type="entry name" value="TIR_2"/>
    <property type="match status" value="1"/>
</dbReference>
<feature type="domain" description="TIR" evidence="2">
    <location>
        <begin position="18"/>
        <end position="176"/>
    </location>
</feature>
<name>A0AA88Y1A0_PINIB</name>
<proteinExistence type="predicted"/>
<protein>
    <recommendedName>
        <fullName evidence="2">TIR domain-containing protein</fullName>
    </recommendedName>
</protein>
<dbReference type="InterPro" id="IPR000157">
    <property type="entry name" value="TIR_dom"/>
</dbReference>
<evidence type="ECO:0000313" key="3">
    <source>
        <dbReference type="EMBL" id="KAK3095873.1"/>
    </source>
</evidence>
<evidence type="ECO:0000313" key="4">
    <source>
        <dbReference type="Proteomes" id="UP001186944"/>
    </source>
</evidence>
<dbReference type="GO" id="GO:0007165">
    <property type="term" value="P:signal transduction"/>
    <property type="evidence" value="ECO:0007669"/>
    <property type="project" value="InterPro"/>
</dbReference>
<feature type="region of interest" description="Disordered" evidence="1">
    <location>
        <begin position="179"/>
        <end position="255"/>
    </location>
</feature>
<evidence type="ECO:0000259" key="2">
    <source>
        <dbReference type="PROSITE" id="PS50104"/>
    </source>
</evidence>
<dbReference type="InterPro" id="IPR035897">
    <property type="entry name" value="Toll_tir_struct_dom_sf"/>
</dbReference>
<dbReference type="EMBL" id="VSWD01000008">
    <property type="protein sequence ID" value="KAK3095873.1"/>
    <property type="molecule type" value="Genomic_DNA"/>
</dbReference>
<reference evidence="3" key="1">
    <citation type="submission" date="2019-08" db="EMBL/GenBank/DDBJ databases">
        <title>The improved chromosome-level genome for the pearl oyster Pinctada fucata martensii using PacBio sequencing and Hi-C.</title>
        <authorList>
            <person name="Zheng Z."/>
        </authorList>
    </citation>
    <scope>NUCLEOTIDE SEQUENCE</scope>
    <source>
        <strain evidence="3">ZZ-2019</strain>
        <tissue evidence="3">Adductor muscle</tissue>
    </source>
</reference>
<dbReference type="SUPFAM" id="SSF52200">
    <property type="entry name" value="Toll/Interleukin receptor TIR domain"/>
    <property type="match status" value="1"/>
</dbReference>
<dbReference type="AlphaFoldDB" id="A0AA88Y1A0"/>